<dbReference type="Pfam" id="PF01381">
    <property type="entry name" value="HTH_3"/>
    <property type="match status" value="1"/>
</dbReference>
<dbReference type="PROSITE" id="PS50943">
    <property type="entry name" value="HTH_CROC1"/>
    <property type="match status" value="1"/>
</dbReference>
<comment type="caution">
    <text evidence="3">The sequence shown here is derived from an EMBL/GenBank/DDBJ whole genome shotgun (WGS) entry which is preliminary data.</text>
</comment>
<dbReference type="CDD" id="cd00093">
    <property type="entry name" value="HTH_XRE"/>
    <property type="match status" value="1"/>
</dbReference>
<dbReference type="SUPFAM" id="SSF47413">
    <property type="entry name" value="lambda repressor-like DNA-binding domains"/>
    <property type="match status" value="1"/>
</dbReference>
<dbReference type="PANTHER" id="PTHR43236:SF1">
    <property type="entry name" value="BLL7220 PROTEIN"/>
    <property type="match status" value="1"/>
</dbReference>
<accession>A0A934J5S5</accession>
<dbReference type="Pfam" id="PF06114">
    <property type="entry name" value="Peptidase_M78"/>
    <property type="match status" value="1"/>
</dbReference>
<dbReference type="AlphaFoldDB" id="A0A934J5S5"/>
<dbReference type="Gene3D" id="1.10.10.2910">
    <property type="match status" value="1"/>
</dbReference>
<dbReference type="RefSeq" id="WP_199018473.1">
    <property type="nucleotide sequence ID" value="NZ_JAELUP010000014.1"/>
</dbReference>
<protein>
    <submittedName>
        <fullName evidence="3">XRE family transcriptional regulator</fullName>
    </submittedName>
</protein>
<dbReference type="GO" id="GO:0003677">
    <property type="term" value="F:DNA binding"/>
    <property type="evidence" value="ECO:0007669"/>
    <property type="project" value="InterPro"/>
</dbReference>
<evidence type="ECO:0000313" key="4">
    <source>
        <dbReference type="Proteomes" id="UP000640274"/>
    </source>
</evidence>
<evidence type="ECO:0000313" key="3">
    <source>
        <dbReference type="EMBL" id="MBJ6360920.1"/>
    </source>
</evidence>
<feature type="domain" description="HTH cro/C1-type" evidence="2">
    <location>
        <begin position="12"/>
        <end position="65"/>
    </location>
</feature>
<reference evidence="3" key="1">
    <citation type="submission" date="2020-12" db="EMBL/GenBank/DDBJ databases">
        <authorList>
            <person name="Huq M.A."/>
        </authorList>
    </citation>
    <scope>NUCLEOTIDE SEQUENCE</scope>
    <source>
        <strain evidence="3">MAHUQ-46</strain>
    </source>
</reference>
<gene>
    <name evidence="3" type="ORF">JFN88_06255</name>
</gene>
<organism evidence="3 4">
    <name type="scientific">Paenibacillus roseus</name>
    <dbReference type="NCBI Taxonomy" id="2798579"/>
    <lineage>
        <taxon>Bacteria</taxon>
        <taxon>Bacillati</taxon>
        <taxon>Bacillota</taxon>
        <taxon>Bacilli</taxon>
        <taxon>Bacillales</taxon>
        <taxon>Paenibacillaceae</taxon>
        <taxon>Paenibacillus</taxon>
    </lineage>
</organism>
<evidence type="ECO:0000259" key="2">
    <source>
        <dbReference type="PROSITE" id="PS50943"/>
    </source>
</evidence>
<dbReference type="InterPro" id="IPR010359">
    <property type="entry name" value="IrrE_HExxH"/>
</dbReference>
<evidence type="ECO:0000256" key="1">
    <source>
        <dbReference type="ARBA" id="ARBA00007227"/>
    </source>
</evidence>
<sequence length="388" mass="44658">MTVTRTFNGDRLKAARIYRGKTIAELAEEVEVTKQAISQFENGKTPGLETLLRLISALGFPRDYFYEQNRNEAQIGNTYFRALLTSKKKDRMSQIEKMKIVASIYHFLNKYVNFPNLNLPSDSYDFNDIESIASQLRQFWGIGVDEPLTNMVRLLEKNGIIVTSFSTDGEGIDAFSQRQQVEGCDYYFVVLGEDKRSATRRQFDAAHELGHIILHDWTHDIESLSREEFRQVENEANQFAASFLLPKDAFIRDLIYPNKLDYYVELKKKWRVSVSAMIVRAYQLKVINNNQYQNLMKQLSKKGWRTKEPLDDVIQIPKPTLMKKAIEILIINQVMTGEQIVRQLSTNNLSLNSSEIEVLLGLDKGTLVDKNQGNPVVSIRQSIGREIE</sequence>
<keyword evidence="4" id="KW-1185">Reference proteome</keyword>
<dbReference type="SMART" id="SM00530">
    <property type="entry name" value="HTH_XRE"/>
    <property type="match status" value="1"/>
</dbReference>
<proteinExistence type="inferred from homology"/>
<dbReference type="InterPro" id="IPR001387">
    <property type="entry name" value="Cro/C1-type_HTH"/>
</dbReference>
<dbReference type="Gene3D" id="1.10.260.40">
    <property type="entry name" value="lambda repressor-like DNA-binding domains"/>
    <property type="match status" value="1"/>
</dbReference>
<comment type="similarity">
    <text evidence="1">Belongs to the short-chain fatty acyl-CoA assimilation regulator (ScfR) family.</text>
</comment>
<dbReference type="EMBL" id="JAELUP010000014">
    <property type="protein sequence ID" value="MBJ6360920.1"/>
    <property type="molecule type" value="Genomic_DNA"/>
</dbReference>
<dbReference type="InterPro" id="IPR010982">
    <property type="entry name" value="Lambda_DNA-bd_dom_sf"/>
</dbReference>
<dbReference type="PANTHER" id="PTHR43236">
    <property type="entry name" value="ANTITOXIN HIGA1"/>
    <property type="match status" value="1"/>
</dbReference>
<name>A0A934J5S5_9BACL</name>
<dbReference type="InterPro" id="IPR052345">
    <property type="entry name" value="Rad_response_metalloprotease"/>
</dbReference>
<dbReference type="Proteomes" id="UP000640274">
    <property type="component" value="Unassembled WGS sequence"/>
</dbReference>